<evidence type="ECO:0000256" key="1">
    <source>
        <dbReference type="RuleBase" id="RU363098"/>
    </source>
</evidence>
<gene>
    <name evidence="3" type="ORF">FSB_LOCUS35415</name>
</gene>
<dbReference type="PANTHER" id="PTHR23079">
    <property type="entry name" value="RNA-DEPENDENT RNA POLYMERASE"/>
    <property type="match status" value="1"/>
</dbReference>
<dbReference type="GO" id="GO:0030422">
    <property type="term" value="P:siRNA processing"/>
    <property type="evidence" value="ECO:0007669"/>
    <property type="project" value="TreeGrafter"/>
</dbReference>
<comment type="function">
    <text evidence="1">Probably involved in the RNA silencing pathway and required for the generation of small interfering RNAs (siRNAs).</text>
</comment>
<dbReference type="PANTHER" id="PTHR23079:SF55">
    <property type="entry name" value="RNA-DIRECTED RNA POLYMERASE"/>
    <property type="match status" value="1"/>
</dbReference>
<keyword evidence="1" id="KW-0808">Transferase</keyword>
<dbReference type="GO" id="GO:0003968">
    <property type="term" value="F:RNA-directed RNA polymerase activity"/>
    <property type="evidence" value="ECO:0007669"/>
    <property type="project" value="UniProtKB-KW"/>
</dbReference>
<dbReference type="Pfam" id="PF05183">
    <property type="entry name" value="RdRP"/>
    <property type="match status" value="1"/>
</dbReference>
<sequence>MQPQQSSRIDLVDLKAQIAKKLWITSGPLSGLVGRNPNLVELEDKLLAMQQPESKTREPPLLIQFRLFNNGCAVKGTLLVNKKLPPRTIQVRPSMIKVETDPKLLNIRTENSLEIVGTSYGGVPKEYFLDVLSTGLIDAHGVLSNKRAALRVSVNHGEMDDFSAARMILCGIPLDESYLQHRLSFLMKEEKKSLRGGKLHVPECCYLMGTVDPTGLLESDQVCVILMEYLACEKPKEDGRARKATAADQSKNGMLEPWLQSKGLSDAKSRQQLQLAVAVWATVQ</sequence>
<dbReference type="InterPro" id="IPR057596">
    <property type="entry name" value="RDRP_core"/>
</dbReference>
<keyword evidence="1" id="KW-0694">RNA-binding</keyword>
<accession>A0A2N9H6X0</accession>
<protein>
    <recommendedName>
        <fullName evidence="1">RNA-dependent RNA polymerase</fullName>
        <ecNumber evidence="1">2.7.7.48</ecNumber>
    </recommendedName>
</protein>
<dbReference type="GO" id="GO:0003723">
    <property type="term" value="F:RNA binding"/>
    <property type="evidence" value="ECO:0007669"/>
    <property type="project" value="UniProtKB-KW"/>
</dbReference>
<reference evidence="3" key="1">
    <citation type="submission" date="2018-02" db="EMBL/GenBank/DDBJ databases">
        <authorList>
            <person name="Cohen D.B."/>
            <person name="Kent A.D."/>
        </authorList>
    </citation>
    <scope>NUCLEOTIDE SEQUENCE</scope>
</reference>
<proteinExistence type="inferred from homology"/>
<keyword evidence="1" id="KW-0943">RNA-mediated gene silencing</keyword>
<comment type="similarity">
    <text evidence="1">Belongs to the RdRP family.</text>
</comment>
<evidence type="ECO:0000259" key="2">
    <source>
        <dbReference type="Pfam" id="PF05183"/>
    </source>
</evidence>
<keyword evidence="1" id="KW-0696">RNA-directed RNA polymerase</keyword>
<name>A0A2N9H6X0_FAGSY</name>
<dbReference type="EC" id="2.7.7.48" evidence="1"/>
<organism evidence="3">
    <name type="scientific">Fagus sylvatica</name>
    <name type="common">Beechnut</name>
    <dbReference type="NCBI Taxonomy" id="28930"/>
    <lineage>
        <taxon>Eukaryota</taxon>
        <taxon>Viridiplantae</taxon>
        <taxon>Streptophyta</taxon>
        <taxon>Embryophyta</taxon>
        <taxon>Tracheophyta</taxon>
        <taxon>Spermatophyta</taxon>
        <taxon>Magnoliopsida</taxon>
        <taxon>eudicotyledons</taxon>
        <taxon>Gunneridae</taxon>
        <taxon>Pentapetalae</taxon>
        <taxon>rosids</taxon>
        <taxon>fabids</taxon>
        <taxon>Fagales</taxon>
        <taxon>Fagaceae</taxon>
        <taxon>Fagus</taxon>
    </lineage>
</organism>
<dbReference type="AlphaFoldDB" id="A0A2N9H6X0"/>
<dbReference type="EMBL" id="OIVN01002924">
    <property type="protein sequence ID" value="SPD07533.1"/>
    <property type="molecule type" value="Genomic_DNA"/>
</dbReference>
<evidence type="ECO:0000313" key="3">
    <source>
        <dbReference type="EMBL" id="SPD07533.1"/>
    </source>
</evidence>
<comment type="catalytic activity">
    <reaction evidence="1">
        <text>RNA(n) + a ribonucleoside 5'-triphosphate = RNA(n+1) + diphosphate</text>
        <dbReference type="Rhea" id="RHEA:21248"/>
        <dbReference type="Rhea" id="RHEA-COMP:14527"/>
        <dbReference type="Rhea" id="RHEA-COMP:17342"/>
        <dbReference type="ChEBI" id="CHEBI:33019"/>
        <dbReference type="ChEBI" id="CHEBI:61557"/>
        <dbReference type="ChEBI" id="CHEBI:140395"/>
        <dbReference type="EC" id="2.7.7.48"/>
    </reaction>
</comment>
<keyword evidence="1" id="KW-0548">Nucleotidyltransferase</keyword>
<feature type="domain" description="RDRP core" evidence="2">
    <location>
        <begin position="55"/>
        <end position="234"/>
    </location>
</feature>
<dbReference type="GO" id="GO:0031380">
    <property type="term" value="C:nuclear RNA-directed RNA polymerase complex"/>
    <property type="evidence" value="ECO:0007669"/>
    <property type="project" value="TreeGrafter"/>
</dbReference>
<dbReference type="InterPro" id="IPR007855">
    <property type="entry name" value="RDRP"/>
</dbReference>